<dbReference type="Gene3D" id="3.10.20.730">
    <property type="entry name" value="RNAP, epsilon subunit-like"/>
    <property type="match status" value="1"/>
</dbReference>
<dbReference type="EC" id="2.7.7.6" evidence="5"/>
<protein>
    <recommendedName>
        <fullName evidence="5">DNA-directed RNA polymerase subunit epsilon</fullName>
        <shortName evidence="5">RNAP epsilon subunit</shortName>
        <ecNumber evidence="5">2.7.7.6</ecNumber>
    </recommendedName>
    <alternativeName>
        <fullName evidence="5">RNA polymerase epsilon subunit</fullName>
    </alternativeName>
    <alternativeName>
        <fullName evidence="5">Transcriptase subunit epsilon</fullName>
    </alternativeName>
</protein>
<comment type="function">
    <text evidence="5">A non-essential component of RNA polymerase (RNAP).</text>
</comment>
<dbReference type="Proteomes" id="UP000385544">
    <property type="component" value="Unassembled WGS sequence"/>
</dbReference>
<dbReference type="Pfam" id="PF07288">
    <property type="entry name" value="RpoY"/>
    <property type="match status" value="1"/>
</dbReference>
<accession>A0A564S827</accession>
<dbReference type="EMBL" id="CABHMZ010000003">
    <property type="protein sequence ID" value="VUW91296.1"/>
    <property type="molecule type" value="Genomic_DNA"/>
</dbReference>
<evidence type="ECO:0000313" key="6">
    <source>
        <dbReference type="EMBL" id="VUW91296.1"/>
    </source>
</evidence>
<evidence type="ECO:0000313" key="7">
    <source>
        <dbReference type="Proteomes" id="UP000385544"/>
    </source>
</evidence>
<dbReference type="GO" id="GO:0003899">
    <property type="term" value="F:DNA-directed RNA polymerase activity"/>
    <property type="evidence" value="ECO:0007669"/>
    <property type="project" value="UniProtKB-UniRule"/>
</dbReference>
<dbReference type="RefSeq" id="WP_144207165.1">
    <property type="nucleotide sequence ID" value="NZ_CABHMZ010000003.1"/>
</dbReference>
<evidence type="ECO:0000256" key="4">
    <source>
        <dbReference type="ARBA" id="ARBA00023163"/>
    </source>
</evidence>
<comment type="similarity">
    <text evidence="5">Belongs to the RNA polymerase subunit epsilon family.</text>
</comment>
<proteinExistence type="inferred from homology"/>
<keyword evidence="3 5" id="KW-0548">Nucleotidyltransferase</keyword>
<dbReference type="OrthoDB" id="2147503at2"/>
<keyword evidence="4 5" id="KW-0804">Transcription</keyword>
<dbReference type="HAMAP" id="MF_01553">
    <property type="entry name" value="RNApol_bact_RpoY"/>
    <property type="match status" value="1"/>
</dbReference>
<dbReference type="InterPro" id="IPR009907">
    <property type="entry name" value="RpoY"/>
</dbReference>
<comment type="subunit">
    <text evidence="5">RNAP is composed of a core of 2 alpha, a beta and a beta' subunit. The core is associated with a delta subunit, and at least one of epsilon or omega. When a sigma factor is associated with the core the holoenzyme is formed, which can initiate transcription.</text>
</comment>
<dbReference type="GO" id="GO:0006351">
    <property type="term" value="P:DNA-templated transcription"/>
    <property type="evidence" value="ECO:0007669"/>
    <property type="project" value="UniProtKB-UniRule"/>
</dbReference>
<evidence type="ECO:0000256" key="2">
    <source>
        <dbReference type="ARBA" id="ARBA00022679"/>
    </source>
</evidence>
<keyword evidence="1 5" id="KW-0240">DNA-directed RNA polymerase</keyword>
<keyword evidence="2 5" id="KW-0808">Transferase</keyword>
<dbReference type="AlphaFoldDB" id="A0A564S827"/>
<dbReference type="GO" id="GO:0003677">
    <property type="term" value="F:DNA binding"/>
    <property type="evidence" value="ECO:0007669"/>
    <property type="project" value="UniProtKB-UniRule"/>
</dbReference>
<evidence type="ECO:0000256" key="5">
    <source>
        <dbReference type="HAMAP-Rule" id="MF_01553"/>
    </source>
</evidence>
<dbReference type="GO" id="GO:0000428">
    <property type="term" value="C:DNA-directed RNA polymerase complex"/>
    <property type="evidence" value="ECO:0007669"/>
    <property type="project" value="UniProtKB-KW"/>
</dbReference>
<name>A0A564S827_STRCV</name>
<gene>
    <name evidence="5" type="primary">rpoY</name>
    <name evidence="6" type="ORF">SCSS39_00240</name>
</gene>
<evidence type="ECO:0000256" key="1">
    <source>
        <dbReference type="ARBA" id="ARBA00022478"/>
    </source>
</evidence>
<reference evidence="6 7" key="1">
    <citation type="submission" date="2019-07" db="EMBL/GenBank/DDBJ databases">
        <authorList>
            <person name="Hibberd C M."/>
            <person name="Gehrig L. J."/>
            <person name="Chang H.-W."/>
            <person name="Venkatesh S."/>
        </authorList>
    </citation>
    <scope>NUCLEOTIDE SEQUENCE [LARGE SCALE GENOMIC DNA]</scope>
    <source>
        <strain evidence="6">Streptococcus_constellatus_SS_Bg39</strain>
    </source>
</reference>
<organism evidence="6 7">
    <name type="scientific">Streptococcus constellatus</name>
    <dbReference type="NCBI Taxonomy" id="76860"/>
    <lineage>
        <taxon>Bacteria</taxon>
        <taxon>Bacillati</taxon>
        <taxon>Bacillota</taxon>
        <taxon>Bacilli</taxon>
        <taxon>Lactobacillales</taxon>
        <taxon>Streptococcaceae</taxon>
        <taxon>Streptococcus</taxon>
        <taxon>Streptococcus anginosus group</taxon>
    </lineage>
</organism>
<evidence type="ECO:0000256" key="3">
    <source>
        <dbReference type="ARBA" id="ARBA00022695"/>
    </source>
</evidence>
<dbReference type="NCBIfam" id="NF010188">
    <property type="entry name" value="PRK13667.1"/>
    <property type="match status" value="1"/>
</dbReference>
<sequence length="76" mass="9211">MIYKIFYQETKERNPRQENTHTLYLDIDAKDELEGRIKARKLVEEKTPYNVEFITRLSDKHLEYEKESGNFTITEL</sequence>
<comment type="catalytic activity">
    <reaction evidence="5">
        <text>RNA(n) + a ribonucleoside 5'-triphosphate = RNA(n+1) + diphosphate</text>
        <dbReference type="Rhea" id="RHEA:21248"/>
        <dbReference type="Rhea" id="RHEA-COMP:14527"/>
        <dbReference type="Rhea" id="RHEA-COMP:17342"/>
        <dbReference type="ChEBI" id="CHEBI:33019"/>
        <dbReference type="ChEBI" id="CHEBI:61557"/>
        <dbReference type="ChEBI" id="CHEBI:140395"/>
        <dbReference type="EC" id="2.7.7.6"/>
    </reaction>
</comment>